<evidence type="ECO:0000313" key="11">
    <source>
        <dbReference type="EMBL" id="BAX82244.1"/>
    </source>
</evidence>
<dbReference type="Gene3D" id="3.40.50.10090">
    <property type="match status" value="2"/>
</dbReference>
<feature type="domain" description="Tetrapyrrole biosynthesis uroporphyrinogen III synthase" evidence="10">
    <location>
        <begin position="60"/>
        <end position="225"/>
    </location>
</feature>
<dbReference type="SUPFAM" id="SSF69618">
    <property type="entry name" value="HemD-like"/>
    <property type="match status" value="1"/>
</dbReference>
<dbReference type="PANTHER" id="PTHR38042">
    <property type="entry name" value="UROPORPHYRINOGEN-III SYNTHASE, CHLOROPLASTIC"/>
    <property type="match status" value="1"/>
</dbReference>
<dbReference type="GO" id="GO:0006782">
    <property type="term" value="P:protoporphyrinogen IX biosynthetic process"/>
    <property type="evidence" value="ECO:0007669"/>
    <property type="project" value="UniProtKB-UniRule"/>
</dbReference>
<evidence type="ECO:0000313" key="12">
    <source>
        <dbReference type="Proteomes" id="UP000218267"/>
    </source>
</evidence>
<dbReference type="EMBL" id="AP018042">
    <property type="protein sequence ID" value="BAX82244.1"/>
    <property type="molecule type" value="Genomic_DNA"/>
</dbReference>
<comment type="pathway">
    <text evidence="1 9">Porphyrin-containing compound metabolism; protoporphyrin-IX biosynthesis; coproporphyrinogen-III from 5-aminolevulinate: step 3/4.</text>
</comment>
<comment type="catalytic activity">
    <reaction evidence="8 9">
        <text>hydroxymethylbilane = uroporphyrinogen III + H2O</text>
        <dbReference type="Rhea" id="RHEA:18965"/>
        <dbReference type="ChEBI" id="CHEBI:15377"/>
        <dbReference type="ChEBI" id="CHEBI:57308"/>
        <dbReference type="ChEBI" id="CHEBI:57845"/>
        <dbReference type="EC" id="4.2.1.75"/>
    </reaction>
</comment>
<evidence type="ECO:0000256" key="1">
    <source>
        <dbReference type="ARBA" id="ARBA00004772"/>
    </source>
</evidence>
<reference evidence="12" key="2">
    <citation type="journal article" date="2020" name="Antonie Van Leeuwenhoek">
        <title>Labilibaculum antarcticum sp. nov., a novel facultative anaerobic, psychrotorelant bacterium isolated from marine sediment of Antarctica.</title>
        <authorList>
            <person name="Watanabe M."/>
            <person name="Kojima H."/>
            <person name="Fukui M."/>
        </authorList>
    </citation>
    <scope>NUCLEOTIDE SEQUENCE [LARGE SCALE GENOMIC DNA]</scope>
    <source>
        <strain evidence="12">SPP2</strain>
    </source>
</reference>
<keyword evidence="12" id="KW-1185">Reference proteome</keyword>
<sequence length="234" mass="26508">MPKADNKHILFTRSLNSEHLKYAAELNLSITAKAFIQIDILSLSEAKIELINSKPESNWIFTSQNAVKVISKSLSSFQSLKEKKVFAVGDRTAEELLKIGIKAFLPEQHNSESLIELLEKQTVSSYIHFSGNLRQNIISDFMSEKELDFEEIECYQTKLHQPNINVDDFDAICFCSPSAVTSFFSKYRIKDTVPCIAIGSTTAVKLLDFSEHVVMSERTDVFSLLEICHNYLNS</sequence>
<evidence type="ECO:0000256" key="8">
    <source>
        <dbReference type="ARBA" id="ARBA00048617"/>
    </source>
</evidence>
<dbReference type="Proteomes" id="UP000218267">
    <property type="component" value="Chromosome"/>
</dbReference>
<keyword evidence="5 9" id="KW-0627">Porphyrin biosynthesis</keyword>
<dbReference type="AlphaFoldDB" id="A0A1Y1CPR6"/>
<dbReference type="InterPro" id="IPR039793">
    <property type="entry name" value="UROS/Hem4"/>
</dbReference>
<proteinExistence type="inferred from homology"/>
<dbReference type="UniPathway" id="UPA00251">
    <property type="reaction ID" value="UER00320"/>
</dbReference>
<evidence type="ECO:0000256" key="9">
    <source>
        <dbReference type="RuleBase" id="RU366031"/>
    </source>
</evidence>
<comment type="similarity">
    <text evidence="2 9">Belongs to the uroporphyrinogen-III synthase family.</text>
</comment>
<dbReference type="RefSeq" id="WP_096432373.1">
    <property type="nucleotide sequence ID" value="NZ_AP018042.1"/>
</dbReference>
<evidence type="ECO:0000256" key="5">
    <source>
        <dbReference type="ARBA" id="ARBA00023244"/>
    </source>
</evidence>
<dbReference type="PANTHER" id="PTHR38042:SF1">
    <property type="entry name" value="UROPORPHYRINOGEN-III SYNTHASE, CHLOROPLASTIC"/>
    <property type="match status" value="1"/>
</dbReference>
<comment type="function">
    <text evidence="6 9">Catalyzes cyclization of the linear tetrapyrrole, hydroxymethylbilane, to the macrocyclic uroporphyrinogen III.</text>
</comment>
<evidence type="ECO:0000256" key="7">
    <source>
        <dbReference type="ARBA" id="ARBA00040167"/>
    </source>
</evidence>
<evidence type="ECO:0000256" key="3">
    <source>
        <dbReference type="ARBA" id="ARBA00013109"/>
    </source>
</evidence>
<keyword evidence="4 9" id="KW-0456">Lyase</keyword>
<evidence type="ECO:0000256" key="4">
    <source>
        <dbReference type="ARBA" id="ARBA00023239"/>
    </source>
</evidence>
<dbReference type="KEGG" id="mbas:ALGA_3952"/>
<protein>
    <recommendedName>
        <fullName evidence="7 9">Uroporphyrinogen-III synthase</fullName>
        <ecNumber evidence="3 9">4.2.1.75</ecNumber>
    </recommendedName>
</protein>
<dbReference type="Pfam" id="PF02602">
    <property type="entry name" value="HEM4"/>
    <property type="match status" value="1"/>
</dbReference>
<dbReference type="GO" id="GO:0004852">
    <property type="term" value="F:uroporphyrinogen-III synthase activity"/>
    <property type="evidence" value="ECO:0007669"/>
    <property type="project" value="UniProtKB-UniRule"/>
</dbReference>
<evidence type="ECO:0000256" key="6">
    <source>
        <dbReference type="ARBA" id="ARBA00037589"/>
    </source>
</evidence>
<dbReference type="GO" id="GO:0006780">
    <property type="term" value="P:uroporphyrinogen III biosynthetic process"/>
    <property type="evidence" value="ECO:0007669"/>
    <property type="project" value="UniProtKB-UniRule"/>
</dbReference>
<dbReference type="CDD" id="cd06578">
    <property type="entry name" value="HemD"/>
    <property type="match status" value="1"/>
</dbReference>
<gene>
    <name evidence="11" type="ORF">ALGA_3952</name>
</gene>
<reference evidence="11 12" key="1">
    <citation type="journal article" date="2018" name="Mar. Genomics">
        <title>Complete genome sequence of Marinifilaceae bacterium strain SPP2, isolated from the Antarctic marine sediment.</title>
        <authorList>
            <person name="Watanabe M."/>
            <person name="Kojima H."/>
            <person name="Fukui M."/>
        </authorList>
    </citation>
    <scope>NUCLEOTIDE SEQUENCE [LARGE SCALE GENOMIC DNA]</scope>
    <source>
        <strain evidence="11 12">SPP2</strain>
    </source>
</reference>
<dbReference type="OrthoDB" id="1523900at2"/>
<accession>A0A1Y1CPR6</accession>
<dbReference type="EC" id="4.2.1.75" evidence="3 9"/>
<organism evidence="11 12">
    <name type="scientific">Labilibaculum antarcticum</name>
    <dbReference type="NCBI Taxonomy" id="1717717"/>
    <lineage>
        <taxon>Bacteria</taxon>
        <taxon>Pseudomonadati</taxon>
        <taxon>Bacteroidota</taxon>
        <taxon>Bacteroidia</taxon>
        <taxon>Marinilabiliales</taxon>
        <taxon>Marinifilaceae</taxon>
        <taxon>Labilibaculum</taxon>
    </lineage>
</organism>
<dbReference type="InterPro" id="IPR003754">
    <property type="entry name" value="4pyrrol_synth_uPrphyn_synth"/>
</dbReference>
<dbReference type="InterPro" id="IPR036108">
    <property type="entry name" value="4pyrrol_syn_uPrphyn_synt_sf"/>
</dbReference>
<name>A0A1Y1CPR6_9BACT</name>
<evidence type="ECO:0000256" key="2">
    <source>
        <dbReference type="ARBA" id="ARBA00008133"/>
    </source>
</evidence>
<evidence type="ECO:0000259" key="10">
    <source>
        <dbReference type="Pfam" id="PF02602"/>
    </source>
</evidence>